<comment type="caution">
    <text evidence="1">The sequence shown here is derived from an EMBL/GenBank/DDBJ whole genome shotgun (WGS) entry which is preliminary data.</text>
</comment>
<dbReference type="Proteomes" id="UP001281447">
    <property type="component" value="Unassembled WGS sequence"/>
</dbReference>
<protein>
    <submittedName>
        <fullName evidence="1">Uncharacterized protein</fullName>
    </submittedName>
</protein>
<evidence type="ECO:0000313" key="1">
    <source>
        <dbReference type="EMBL" id="MDY0394445.1"/>
    </source>
</evidence>
<sequence length="67" mass="7712">MGIVVMFMALASLTPFLFVQLNKKDNRCCTNSDADWNVDLFFPSIIPYRSPCILHHLDYVLRQPAHS</sequence>
<gene>
    <name evidence="1" type="ORF">RWE15_08295</name>
</gene>
<name>A0ABU5C546_9BACI</name>
<reference evidence="1 2" key="1">
    <citation type="submission" date="2023-10" db="EMBL/GenBank/DDBJ databases">
        <title>Virgibacillus halophilus 5B73C genome.</title>
        <authorList>
            <person name="Miliotis G."/>
            <person name="Sengupta P."/>
            <person name="Hameed A."/>
            <person name="Chuvochina M."/>
            <person name="Mcdonagh F."/>
            <person name="Simpson A.C."/>
            <person name="Singh N.K."/>
            <person name="Rekha P.D."/>
            <person name="Raman K."/>
            <person name="Hugenholtz P."/>
            <person name="Venkateswaran K."/>
        </authorList>
    </citation>
    <scope>NUCLEOTIDE SEQUENCE [LARGE SCALE GENOMIC DNA]</scope>
    <source>
        <strain evidence="1 2">5B73C</strain>
    </source>
</reference>
<organism evidence="1 2">
    <name type="scientific">Tigheibacillus halophilus</name>
    <dbReference type="NCBI Taxonomy" id="361280"/>
    <lineage>
        <taxon>Bacteria</taxon>
        <taxon>Bacillati</taxon>
        <taxon>Bacillota</taxon>
        <taxon>Bacilli</taxon>
        <taxon>Bacillales</taxon>
        <taxon>Bacillaceae</taxon>
        <taxon>Tigheibacillus</taxon>
    </lineage>
</organism>
<keyword evidence="2" id="KW-1185">Reference proteome</keyword>
<accession>A0ABU5C546</accession>
<evidence type="ECO:0000313" key="2">
    <source>
        <dbReference type="Proteomes" id="UP001281447"/>
    </source>
</evidence>
<proteinExistence type="predicted"/>
<dbReference type="EMBL" id="JAWDIP010000003">
    <property type="protein sequence ID" value="MDY0394445.1"/>
    <property type="molecule type" value="Genomic_DNA"/>
</dbReference>